<protein>
    <submittedName>
        <fullName evidence="2">Site-specific integrase</fullName>
    </submittedName>
</protein>
<dbReference type="Gene3D" id="1.10.443.10">
    <property type="entry name" value="Intergrase catalytic core"/>
    <property type="match status" value="1"/>
</dbReference>
<dbReference type="InterPro" id="IPR013762">
    <property type="entry name" value="Integrase-like_cat_sf"/>
</dbReference>
<evidence type="ECO:0000313" key="2">
    <source>
        <dbReference type="EMBL" id="NOH47540.1"/>
    </source>
</evidence>
<sequence>MTYSILHLSRNNQRTHILVDNVTTLPSMFATIYGMNELSKKRLGTQENILISLRFFYVYYYKKYKRTFDHDYLQMKYNISYFIKELDGFFTYLLGQQHLNDEPDIIGLGFFHSEISKANKLTYGNHVRNVGKFLKYLNYRYMNVAFQDMSPMEAHKIYDANVVTLADRIKVLNKVEVSKNEPAHRYKSVTEQQSIELTNMLIPSTPEFIDAETGELFEAVVNPQNPFSDGFEQYRNYLIHRLMFNYGLRVGEVQLLMKDSVGPSLPDSKGNVRFLFTVQNLPDDVDDPRKKRPSVKTEHSYRQVELTEDDYIMMTIYIEQYRDPLFENKGIDDHKILFIKGKGKLSPLSYDAILTFYKKKIDPTFISLYPYYRTKRNKNIDYLVNITPHVGRHTWAYMTLEFIYNSLLKESVMLAHDYGVRARMNGVLEPAVEQLRILGGWSITSKVPLMYAKRFLEMVSNQSNQKRTKRADWQTAIPEKAVSLNEPESTFNVLEETEYDEDFTFDDLFN</sequence>
<dbReference type="AlphaFoldDB" id="A0A7Y3Z8S4"/>
<evidence type="ECO:0000313" key="3">
    <source>
        <dbReference type="Proteomes" id="UP000572072"/>
    </source>
</evidence>
<organism evidence="2 3">
    <name type="scientific">Vibrio rotiferianus</name>
    <dbReference type="NCBI Taxonomy" id="190895"/>
    <lineage>
        <taxon>Bacteria</taxon>
        <taxon>Pseudomonadati</taxon>
        <taxon>Pseudomonadota</taxon>
        <taxon>Gammaproteobacteria</taxon>
        <taxon>Vibrionales</taxon>
        <taxon>Vibrionaceae</taxon>
        <taxon>Vibrio</taxon>
    </lineage>
</organism>
<name>A0A7Y3Z8S4_9VIBR</name>
<proteinExistence type="predicted"/>
<keyword evidence="1" id="KW-0233">DNA recombination</keyword>
<dbReference type="GO" id="GO:0015074">
    <property type="term" value="P:DNA integration"/>
    <property type="evidence" value="ECO:0007669"/>
    <property type="project" value="InterPro"/>
</dbReference>
<dbReference type="Proteomes" id="UP000572072">
    <property type="component" value="Unassembled WGS sequence"/>
</dbReference>
<reference evidence="2 3" key="1">
    <citation type="submission" date="2019-08" db="EMBL/GenBank/DDBJ databases">
        <title>Draft genome sequencing and comparative genomics of hatchery-associated Vibrios.</title>
        <authorList>
            <person name="Kehlet-Delgado H."/>
            <person name="Mueller R.S."/>
        </authorList>
    </citation>
    <scope>NUCLEOTIDE SEQUENCE [LARGE SCALE GENOMIC DNA]</scope>
    <source>
        <strain evidence="2 3">00-78-3</strain>
    </source>
</reference>
<comment type="caution">
    <text evidence="2">The sequence shown here is derived from an EMBL/GenBank/DDBJ whole genome shotgun (WGS) entry which is preliminary data.</text>
</comment>
<gene>
    <name evidence="2" type="ORF">F0262_05675</name>
</gene>
<dbReference type="SUPFAM" id="SSF56349">
    <property type="entry name" value="DNA breaking-rejoining enzymes"/>
    <property type="match status" value="1"/>
</dbReference>
<dbReference type="GO" id="GO:0006310">
    <property type="term" value="P:DNA recombination"/>
    <property type="evidence" value="ECO:0007669"/>
    <property type="project" value="UniProtKB-KW"/>
</dbReference>
<evidence type="ECO:0000256" key="1">
    <source>
        <dbReference type="ARBA" id="ARBA00023172"/>
    </source>
</evidence>
<accession>A0A7Y3Z8S4</accession>
<dbReference type="EMBL" id="VTYN01000004">
    <property type="protein sequence ID" value="NOH47540.1"/>
    <property type="molecule type" value="Genomic_DNA"/>
</dbReference>
<dbReference type="InterPro" id="IPR011010">
    <property type="entry name" value="DNA_brk_join_enz"/>
</dbReference>
<dbReference type="GO" id="GO:0003677">
    <property type="term" value="F:DNA binding"/>
    <property type="evidence" value="ECO:0007669"/>
    <property type="project" value="InterPro"/>
</dbReference>